<reference evidence="1" key="2">
    <citation type="journal article" date="2007" name="Science">
        <title>Draft genome sequence of the sexually transmitted pathogen Trichomonas vaginalis.</title>
        <authorList>
            <person name="Carlton J.M."/>
            <person name="Hirt R.P."/>
            <person name="Silva J.C."/>
            <person name="Delcher A.L."/>
            <person name="Schatz M."/>
            <person name="Zhao Q."/>
            <person name="Wortman J.R."/>
            <person name="Bidwell S.L."/>
            <person name="Alsmark U.C.M."/>
            <person name="Besteiro S."/>
            <person name="Sicheritz-Ponten T."/>
            <person name="Noel C.J."/>
            <person name="Dacks J.B."/>
            <person name="Foster P.G."/>
            <person name="Simillion C."/>
            <person name="Van de Peer Y."/>
            <person name="Miranda-Saavedra D."/>
            <person name="Barton G.J."/>
            <person name="Westrop G.D."/>
            <person name="Mueller S."/>
            <person name="Dessi D."/>
            <person name="Fiori P.L."/>
            <person name="Ren Q."/>
            <person name="Paulsen I."/>
            <person name="Zhang H."/>
            <person name="Bastida-Corcuera F.D."/>
            <person name="Simoes-Barbosa A."/>
            <person name="Brown M.T."/>
            <person name="Hayes R.D."/>
            <person name="Mukherjee M."/>
            <person name="Okumura C.Y."/>
            <person name="Schneider R."/>
            <person name="Smith A.J."/>
            <person name="Vanacova S."/>
            <person name="Villalvazo M."/>
            <person name="Haas B.J."/>
            <person name="Pertea M."/>
            <person name="Feldblyum T.V."/>
            <person name="Utterback T.R."/>
            <person name="Shu C.L."/>
            <person name="Osoegawa K."/>
            <person name="de Jong P.J."/>
            <person name="Hrdy I."/>
            <person name="Horvathova L."/>
            <person name="Zubacova Z."/>
            <person name="Dolezal P."/>
            <person name="Malik S.B."/>
            <person name="Logsdon J.M. Jr."/>
            <person name="Henze K."/>
            <person name="Gupta A."/>
            <person name="Wang C.C."/>
            <person name="Dunne R.L."/>
            <person name="Upcroft J.A."/>
            <person name="Upcroft P."/>
            <person name="White O."/>
            <person name="Salzberg S.L."/>
            <person name="Tang P."/>
            <person name="Chiu C.-H."/>
            <person name="Lee Y.-S."/>
            <person name="Embley T.M."/>
            <person name="Coombs G.H."/>
            <person name="Mottram J.C."/>
            <person name="Tachezy J."/>
            <person name="Fraser-Liggett C.M."/>
            <person name="Johnson P.J."/>
        </authorList>
    </citation>
    <scope>NUCLEOTIDE SEQUENCE [LARGE SCALE GENOMIC DNA]</scope>
    <source>
        <strain evidence="1">G3</strain>
    </source>
</reference>
<dbReference type="Gene3D" id="2.60.120.260">
    <property type="entry name" value="Galactose-binding domain-like"/>
    <property type="match status" value="1"/>
</dbReference>
<evidence type="ECO:0008006" key="3">
    <source>
        <dbReference type="Google" id="ProtNLM"/>
    </source>
</evidence>
<dbReference type="RefSeq" id="XP_001298967.1">
    <property type="nucleotide sequence ID" value="XM_001298966.1"/>
</dbReference>
<dbReference type="EMBL" id="DS114754">
    <property type="protein sequence ID" value="EAX86037.1"/>
    <property type="molecule type" value="Genomic_DNA"/>
</dbReference>
<evidence type="ECO:0000313" key="2">
    <source>
        <dbReference type="Proteomes" id="UP000001542"/>
    </source>
</evidence>
<accession>A2G9X9</accession>
<gene>
    <name evidence="1" type="ORF">TVAG_289560</name>
</gene>
<evidence type="ECO:0000313" key="1">
    <source>
        <dbReference type="EMBL" id="EAX86037.1"/>
    </source>
</evidence>
<dbReference type="VEuPathDB" id="TrichDB:TVAGG3_0187170"/>
<dbReference type="AlphaFoldDB" id="A2G9X9"/>
<protein>
    <recommendedName>
        <fullName evidence="3">F5/8 type C domain-containing protein</fullName>
    </recommendedName>
</protein>
<dbReference type="VEuPathDB" id="TrichDB:TVAG_289560"/>
<dbReference type="Proteomes" id="UP000001542">
    <property type="component" value="Unassembled WGS sequence"/>
</dbReference>
<keyword evidence="2" id="KW-1185">Reference proteome</keyword>
<dbReference type="InParanoid" id="A2G9X9"/>
<proteinExistence type="predicted"/>
<organism evidence="1 2">
    <name type="scientific">Trichomonas vaginalis (strain ATCC PRA-98 / G3)</name>
    <dbReference type="NCBI Taxonomy" id="412133"/>
    <lineage>
        <taxon>Eukaryota</taxon>
        <taxon>Metamonada</taxon>
        <taxon>Parabasalia</taxon>
        <taxon>Trichomonadida</taxon>
        <taxon>Trichomonadidae</taxon>
        <taxon>Trichomonas</taxon>
    </lineage>
</organism>
<dbReference type="InterPro" id="IPR042279">
    <property type="entry name" value="Pep_M60_3"/>
</dbReference>
<reference evidence="1" key="1">
    <citation type="submission" date="2006-10" db="EMBL/GenBank/DDBJ databases">
        <authorList>
            <person name="Amadeo P."/>
            <person name="Zhao Q."/>
            <person name="Wortman J."/>
            <person name="Fraser-Liggett C."/>
            <person name="Carlton J."/>
        </authorList>
    </citation>
    <scope>NUCLEOTIDE SEQUENCE</scope>
    <source>
        <strain evidence="1">G3</strain>
    </source>
</reference>
<name>A2G9X9_TRIV3</name>
<dbReference type="KEGG" id="tva:4743679"/>
<dbReference type="Gene3D" id="1.10.390.30">
    <property type="entry name" value="Peptidase M60, enhancin-like domain 3"/>
    <property type="match status" value="1"/>
</dbReference>
<sequence length="317" mass="36822">MQRRYNIRSRLEGDRRFVNVFNYLNYKKLFGDSNWYGLPILRQLEIYAGEDSYPKFCRHIRDNNYDGISKRERIVVGFSKIVGHDLSPHLDRTALYQCGSNCKNYIKDLPPCNVSIEYIVERHFYDRKEVPSTAVPKILAVYILDDGRLRFLVDFEGGGSWSNMGGVEIRDEDENFVCFLDSSDIIISADKWEPGKVFKFRGFGLDMKMRQPLVYKVPSKFHRSTFNFSVHISNQQNSALSGMMDDDNSTCLFTDPLSSKELTVLIIDAEIPRELVGIRWAQTRGNAGKTKHFTIHTSLDNESWTELFVYHQNLTFF</sequence>